<keyword evidence="2" id="KW-0285">Flavoprotein</keyword>
<evidence type="ECO:0000256" key="1">
    <source>
        <dbReference type="ARBA" id="ARBA00001974"/>
    </source>
</evidence>
<sequence>MAPVEVEAADGGIAEEPVGFSGGIADHELEIGSTPGITMLVVTRISSLSIGKLVEHGLVLIFLTKDPIKSKKNKVKYGKEIAAEENHPAGPYSSFVKDVKLAPPAVYFDYMVIGGGTAGCALAATLSQGGAKVLLLERGVLGGGFTIIVGFFARASSDYVVAAGCNSRLVNELYDWVEKKVVLFQPPVLTWQSTVREGLLAWYNDFTYEHLLGTEVGGTIFD</sequence>
<protein>
    <submittedName>
        <fullName evidence="6">HOTHEAD-like isoform X2</fullName>
    </submittedName>
</protein>
<dbReference type="InterPro" id="IPR051871">
    <property type="entry name" value="GMC_Oxidoreductase-Related"/>
</dbReference>
<evidence type="ECO:0000313" key="7">
    <source>
        <dbReference type="Proteomes" id="UP000594638"/>
    </source>
</evidence>
<reference evidence="6 7" key="1">
    <citation type="submission" date="2019-12" db="EMBL/GenBank/DDBJ databases">
        <authorList>
            <person name="Alioto T."/>
            <person name="Alioto T."/>
            <person name="Gomez Garrido J."/>
        </authorList>
    </citation>
    <scope>NUCLEOTIDE SEQUENCE [LARGE SCALE GENOMIC DNA]</scope>
</reference>
<dbReference type="EMBL" id="CACTIH010001806">
    <property type="protein sequence ID" value="CAA2962989.1"/>
    <property type="molecule type" value="Genomic_DNA"/>
</dbReference>
<dbReference type="OrthoDB" id="269227at2759"/>
<dbReference type="Proteomes" id="UP000594638">
    <property type="component" value="Unassembled WGS sequence"/>
</dbReference>
<proteinExistence type="predicted"/>
<dbReference type="GO" id="GO:0016491">
    <property type="term" value="F:oxidoreductase activity"/>
    <property type="evidence" value="ECO:0007669"/>
    <property type="project" value="UniProtKB-KW"/>
</dbReference>
<dbReference type="AlphaFoldDB" id="A0A8S0Q6S2"/>
<dbReference type="Gramene" id="OE9A110071T1">
    <property type="protein sequence ID" value="OE9A110071C1"/>
    <property type="gene ID" value="OE9A110071"/>
</dbReference>
<evidence type="ECO:0000313" key="6">
    <source>
        <dbReference type="EMBL" id="CAA2962989.1"/>
    </source>
</evidence>
<dbReference type="Gene3D" id="3.30.410.40">
    <property type="match status" value="1"/>
</dbReference>
<feature type="domain" description="FAD-dependent oxidoreductase 2 FAD-binding" evidence="5">
    <location>
        <begin position="109"/>
        <end position="142"/>
    </location>
</feature>
<dbReference type="PANTHER" id="PTHR45968:SF31">
    <property type="entry name" value="GLUCOSE-METHANOL-CHOLINE (GMC) OXIDOREDUCTASE FAMILY PROTEIN"/>
    <property type="match status" value="1"/>
</dbReference>
<evidence type="ECO:0000256" key="2">
    <source>
        <dbReference type="ARBA" id="ARBA00022630"/>
    </source>
</evidence>
<keyword evidence="7" id="KW-1185">Reference proteome</keyword>
<evidence type="ECO:0000256" key="4">
    <source>
        <dbReference type="ARBA" id="ARBA00023002"/>
    </source>
</evidence>
<dbReference type="InterPro" id="IPR036188">
    <property type="entry name" value="FAD/NAD-bd_sf"/>
</dbReference>
<evidence type="ECO:0000256" key="3">
    <source>
        <dbReference type="ARBA" id="ARBA00022827"/>
    </source>
</evidence>
<dbReference type="PANTHER" id="PTHR45968">
    <property type="entry name" value="OSJNBA0019K04.7 PROTEIN"/>
    <property type="match status" value="1"/>
</dbReference>
<dbReference type="SUPFAM" id="SSF51905">
    <property type="entry name" value="FAD/NAD(P)-binding domain"/>
    <property type="match status" value="1"/>
</dbReference>
<comment type="caution">
    <text evidence="6">The sequence shown here is derived from an EMBL/GenBank/DDBJ whole genome shotgun (WGS) entry which is preliminary data.</text>
</comment>
<dbReference type="Pfam" id="PF00890">
    <property type="entry name" value="FAD_binding_2"/>
    <property type="match status" value="1"/>
</dbReference>
<comment type="cofactor">
    <cofactor evidence="1">
        <name>FAD</name>
        <dbReference type="ChEBI" id="CHEBI:57692"/>
    </cofactor>
</comment>
<keyword evidence="4" id="KW-0560">Oxidoreductase</keyword>
<accession>A0A8S0Q6S2</accession>
<evidence type="ECO:0000259" key="5">
    <source>
        <dbReference type="Pfam" id="PF00890"/>
    </source>
</evidence>
<keyword evidence="3" id="KW-0274">FAD</keyword>
<dbReference type="InterPro" id="IPR003953">
    <property type="entry name" value="FAD-dep_OxRdtase_2_FAD-bd"/>
</dbReference>
<gene>
    <name evidence="6" type="ORF">OLEA9_A110071</name>
</gene>
<organism evidence="6 7">
    <name type="scientific">Olea europaea subsp. europaea</name>
    <dbReference type="NCBI Taxonomy" id="158383"/>
    <lineage>
        <taxon>Eukaryota</taxon>
        <taxon>Viridiplantae</taxon>
        <taxon>Streptophyta</taxon>
        <taxon>Embryophyta</taxon>
        <taxon>Tracheophyta</taxon>
        <taxon>Spermatophyta</taxon>
        <taxon>Magnoliopsida</taxon>
        <taxon>eudicotyledons</taxon>
        <taxon>Gunneridae</taxon>
        <taxon>Pentapetalae</taxon>
        <taxon>asterids</taxon>
        <taxon>lamiids</taxon>
        <taxon>Lamiales</taxon>
        <taxon>Oleaceae</taxon>
        <taxon>Oleeae</taxon>
        <taxon>Olea</taxon>
    </lineage>
</organism>
<dbReference type="Gene3D" id="3.50.50.60">
    <property type="entry name" value="FAD/NAD(P)-binding domain"/>
    <property type="match status" value="2"/>
</dbReference>
<name>A0A8S0Q6S2_OLEEU</name>